<dbReference type="Pfam" id="PF14542">
    <property type="entry name" value="Acetyltransf_CG"/>
    <property type="match status" value="1"/>
</dbReference>
<dbReference type="InterPro" id="IPR045057">
    <property type="entry name" value="Gcn5-rel_NAT"/>
</dbReference>
<dbReference type="AlphaFoldDB" id="A0A8S3Z9S2"/>
<evidence type="ECO:0000256" key="2">
    <source>
        <dbReference type="ARBA" id="ARBA00020243"/>
    </source>
</evidence>
<dbReference type="InterPro" id="IPR016181">
    <property type="entry name" value="Acyl_CoA_acyltransferase"/>
</dbReference>
<feature type="domain" description="N-acetyltransferase" evidence="4">
    <location>
        <begin position="119"/>
        <end position="214"/>
    </location>
</feature>
<evidence type="ECO:0000256" key="3">
    <source>
        <dbReference type="ARBA" id="ARBA00031876"/>
    </source>
</evidence>
<evidence type="ECO:0000256" key="1">
    <source>
        <dbReference type="ARBA" id="ARBA00006233"/>
    </source>
</evidence>
<evidence type="ECO:0000259" key="4">
    <source>
        <dbReference type="PROSITE" id="PS51729"/>
    </source>
</evidence>
<keyword evidence="6" id="KW-1185">Reference proteome</keyword>
<dbReference type="EMBL" id="CAJHNH020001824">
    <property type="protein sequence ID" value="CAG5124605.1"/>
    <property type="molecule type" value="Genomic_DNA"/>
</dbReference>
<comment type="similarity">
    <text evidence="1">Belongs to the NATD1 family.</text>
</comment>
<protein>
    <recommendedName>
        <fullName evidence="2">Protein NATD1</fullName>
    </recommendedName>
    <alternativeName>
        <fullName evidence="3">N-acetyltransferase domain-containing protein 1</fullName>
    </alternativeName>
</protein>
<proteinExistence type="inferred from homology"/>
<comment type="caution">
    <text evidence="5">The sequence shown here is derived from an EMBL/GenBank/DDBJ whole genome shotgun (WGS) entry which is preliminary data.</text>
</comment>
<dbReference type="PANTHER" id="PTHR31435">
    <property type="entry name" value="PROTEIN NATD1"/>
    <property type="match status" value="1"/>
</dbReference>
<sequence length="219" mass="24979">MHINIRSSKYLLLSTQLFLKFSVTEIATNKCASYRQLCQTCLQLRSRGIISSKQTVITNVTLAWQYKYLCSHLWQTFEVNPVPARPFYICAGHPSRTISSSTVSDSTVTGAEMSQFAVVHDKDKKCFYIKLEEASSDQPEVLAKLEYEWVQPGLVEMFHTEVPPQHQGKGIAKVLATAAFDAFSEQGVQMRPTCTYLQKYLRDNQIPRYLEHIEKGFVL</sequence>
<dbReference type="PANTHER" id="PTHR31435:SF9">
    <property type="entry name" value="PROTEIN NATD1"/>
    <property type="match status" value="1"/>
</dbReference>
<dbReference type="PROSITE" id="PS51729">
    <property type="entry name" value="GNAT_YJDJ"/>
    <property type="match status" value="1"/>
</dbReference>
<gene>
    <name evidence="5" type="ORF">CUNI_LOCUS10163</name>
</gene>
<dbReference type="Proteomes" id="UP000678393">
    <property type="component" value="Unassembled WGS sequence"/>
</dbReference>
<dbReference type="OrthoDB" id="74247at2759"/>
<accession>A0A8S3Z9S2</accession>
<dbReference type="SUPFAM" id="SSF55729">
    <property type="entry name" value="Acyl-CoA N-acyltransferases (Nat)"/>
    <property type="match status" value="1"/>
</dbReference>
<evidence type="ECO:0000313" key="5">
    <source>
        <dbReference type="EMBL" id="CAG5124605.1"/>
    </source>
</evidence>
<organism evidence="5 6">
    <name type="scientific">Candidula unifasciata</name>
    <dbReference type="NCBI Taxonomy" id="100452"/>
    <lineage>
        <taxon>Eukaryota</taxon>
        <taxon>Metazoa</taxon>
        <taxon>Spiralia</taxon>
        <taxon>Lophotrochozoa</taxon>
        <taxon>Mollusca</taxon>
        <taxon>Gastropoda</taxon>
        <taxon>Heterobranchia</taxon>
        <taxon>Euthyneura</taxon>
        <taxon>Panpulmonata</taxon>
        <taxon>Eupulmonata</taxon>
        <taxon>Stylommatophora</taxon>
        <taxon>Helicina</taxon>
        <taxon>Helicoidea</taxon>
        <taxon>Geomitridae</taxon>
        <taxon>Candidula</taxon>
    </lineage>
</organism>
<evidence type="ECO:0000313" key="6">
    <source>
        <dbReference type="Proteomes" id="UP000678393"/>
    </source>
</evidence>
<dbReference type="InterPro" id="IPR031165">
    <property type="entry name" value="GNAT_YJDJ"/>
</dbReference>
<dbReference type="Gene3D" id="3.40.630.30">
    <property type="match status" value="1"/>
</dbReference>
<name>A0A8S3Z9S2_9EUPU</name>
<reference evidence="5" key="1">
    <citation type="submission" date="2021-04" db="EMBL/GenBank/DDBJ databases">
        <authorList>
            <consortium name="Molecular Ecology Group"/>
        </authorList>
    </citation>
    <scope>NUCLEOTIDE SEQUENCE</scope>
</reference>